<name>A0A6C0I183_9ZZZZ</name>
<accession>A0A6C0I183</accession>
<protein>
    <submittedName>
        <fullName evidence="1">Uncharacterized protein</fullName>
    </submittedName>
</protein>
<dbReference type="EMBL" id="MN740058">
    <property type="protein sequence ID" value="QHT86116.1"/>
    <property type="molecule type" value="Genomic_DNA"/>
</dbReference>
<evidence type="ECO:0000313" key="1">
    <source>
        <dbReference type="EMBL" id="QHT86116.1"/>
    </source>
</evidence>
<organism evidence="1">
    <name type="scientific">viral metagenome</name>
    <dbReference type="NCBI Taxonomy" id="1070528"/>
    <lineage>
        <taxon>unclassified sequences</taxon>
        <taxon>metagenomes</taxon>
        <taxon>organismal metagenomes</taxon>
    </lineage>
</organism>
<sequence>MQTRSQTKRVSIQAKSLQNEELKICEHTQMRAKKIEIEEQHQPLELQLELERLSHFVTKLKSLLKDVSNASDRKSKIKIATDMYEFVDKEILVVYKTMQKRSGVESTRRFMTVIYLKGRYLITTLIETWENAPSEYISTDIYKTEQVFRRVIEKIKPLIN</sequence>
<proteinExistence type="predicted"/>
<reference evidence="1" key="1">
    <citation type="journal article" date="2020" name="Nature">
        <title>Giant virus diversity and host interactions through global metagenomics.</title>
        <authorList>
            <person name="Schulz F."/>
            <person name="Roux S."/>
            <person name="Paez-Espino D."/>
            <person name="Jungbluth S."/>
            <person name="Walsh D.A."/>
            <person name="Denef V.J."/>
            <person name="McMahon K.D."/>
            <person name="Konstantinidis K.T."/>
            <person name="Eloe-Fadrosh E.A."/>
            <person name="Kyrpides N.C."/>
            <person name="Woyke T."/>
        </authorList>
    </citation>
    <scope>NUCLEOTIDE SEQUENCE</scope>
    <source>
        <strain evidence="1">GVMAG-M-3300023184-184</strain>
    </source>
</reference>
<dbReference type="AlphaFoldDB" id="A0A6C0I183"/>